<feature type="compositionally biased region" description="Basic and acidic residues" evidence="1">
    <location>
        <begin position="23"/>
        <end position="32"/>
    </location>
</feature>
<feature type="compositionally biased region" description="Basic residues" evidence="1">
    <location>
        <begin position="77"/>
        <end position="92"/>
    </location>
</feature>
<evidence type="ECO:0000313" key="3">
    <source>
        <dbReference type="Proteomes" id="UP000191518"/>
    </source>
</evidence>
<proteinExistence type="predicted"/>
<evidence type="ECO:0000313" key="2">
    <source>
        <dbReference type="EMBL" id="OQE08989.1"/>
    </source>
</evidence>
<feature type="region of interest" description="Disordered" evidence="1">
    <location>
        <begin position="1"/>
        <end position="153"/>
    </location>
</feature>
<reference evidence="3" key="1">
    <citation type="journal article" date="2017" name="Nat. Microbiol.">
        <title>Global analysis of biosynthetic gene clusters reveals vast potential of secondary metabolite production in Penicillium species.</title>
        <authorList>
            <person name="Nielsen J.C."/>
            <person name="Grijseels S."/>
            <person name="Prigent S."/>
            <person name="Ji B."/>
            <person name="Dainat J."/>
            <person name="Nielsen K.F."/>
            <person name="Frisvad J.C."/>
            <person name="Workman M."/>
            <person name="Nielsen J."/>
        </authorList>
    </citation>
    <scope>NUCLEOTIDE SEQUENCE [LARGE SCALE GENOMIC DNA]</scope>
    <source>
        <strain evidence="3">IBT 29486</strain>
    </source>
</reference>
<feature type="compositionally biased region" description="Basic and acidic residues" evidence="1">
    <location>
        <begin position="93"/>
        <end position="103"/>
    </location>
</feature>
<comment type="caution">
    <text evidence="2">The sequence shown here is derived from an EMBL/GenBank/DDBJ whole genome shotgun (WGS) entry which is preliminary data.</text>
</comment>
<protein>
    <submittedName>
        <fullName evidence="2">Uncharacterized protein</fullName>
    </submittedName>
</protein>
<dbReference type="Proteomes" id="UP000191518">
    <property type="component" value="Unassembled WGS sequence"/>
</dbReference>
<evidence type="ECO:0000256" key="1">
    <source>
        <dbReference type="SAM" id="MobiDB-lite"/>
    </source>
</evidence>
<organism evidence="2 3">
    <name type="scientific">Penicillium vulpinum</name>
    <dbReference type="NCBI Taxonomy" id="29845"/>
    <lineage>
        <taxon>Eukaryota</taxon>
        <taxon>Fungi</taxon>
        <taxon>Dikarya</taxon>
        <taxon>Ascomycota</taxon>
        <taxon>Pezizomycotina</taxon>
        <taxon>Eurotiomycetes</taxon>
        <taxon>Eurotiomycetidae</taxon>
        <taxon>Eurotiales</taxon>
        <taxon>Aspergillaceae</taxon>
        <taxon>Penicillium</taxon>
    </lineage>
</organism>
<sequence length="170" mass="19190">MNENIADKGNQANKAIEDTAMTDEVKPTEDGAKGPVQQKKKKKHSQAYYARRRTQEYKDQRQERRRLREAGIEVAKRPYRRPGRRRANKAKKAAAEAAKKEAEEAPETPAAASTSPTSDTQPKDLETRIVSQTEDEDMEDADMENDNDDVEMDLGPAVIMNLVLREKTSC</sequence>
<dbReference type="EMBL" id="MDYP01000008">
    <property type="protein sequence ID" value="OQE08989.1"/>
    <property type="molecule type" value="Genomic_DNA"/>
</dbReference>
<name>A0A1V6S5I7_9EURO</name>
<gene>
    <name evidence="2" type="ORF">PENVUL_c008G09104</name>
</gene>
<feature type="compositionally biased region" description="Acidic residues" evidence="1">
    <location>
        <begin position="133"/>
        <end position="152"/>
    </location>
</feature>
<feature type="compositionally biased region" description="Basic and acidic residues" evidence="1">
    <location>
        <begin position="53"/>
        <end position="76"/>
    </location>
</feature>
<accession>A0A1V6S5I7</accession>
<keyword evidence="3" id="KW-1185">Reference proteome</keyword>
<dbReference type="AlphaFoldDB" id="A0A1V6S5I7"/>